<proteinExistence type="predicted"/>
<accession>A0A7S8FHV2</accession>
<reference evidence="2 3" key="1">
    <citation type="journal article" date="2020" name="ISME J.">
        <title>Enrichment and physiological characterization of a novel comammox Nitrospira indicates ammonium inhibition of complete nitrification.</title>
        <authorList>
            <person name="Sakoula D."/>
            <person name="Koch H."/>
            <person name="Frank J."/>
            <person name="Jetten M.S.M."/>
            <person name="van Kessel M.A.H.J."/>
            <person name="Lucker S."/>
        </authorList>
    </citation>
    <scope>NUCLEOTIDE SEQUENCE [LARGE SCALE GENOMIC DNA]</scope>
    <source>
        <strain evidence="2">Comreactor17</strain>
    </source>
</reference>
<dbReference type="AlphaFoldDB" id="A0A7S8FHV2"/>
<dbReference type="EMBL" id="CP047423">
    <property type="protein sequence ID" value="QPD06006.1"/>
    <property type="molecule type" value="Genomic_DNA"/>
</dbReference>
<dbReference type="Proteomes" id="UP000593737">
    <property type="component" value="Chromosome"/>
</dbReference>
<dbReference type="Pfam" id="PF10881">
    <property type="entry name" value="DUF2726"/>
    <property type="match status" value="1"/>
</dbReference>
<name>A0A7S8FHV2_9BACT</name>
<gene>
    <name evidence="2" type="ORF">Nkreftii_003780</name>
</gene>
<organism evidence="2 3">
    <name type="scientific">Candidatus Nitrospira kreftii</name>
    <dbReference type="NCBI Taxonomy" id="2652173"/>
    <lineage>
        <taxon>Bacteria</taxon>
        <taxon>Pseudomonadati</taxon>
        <taxon>Nitrospirota</taxon>
        <taxon>Nitrospiria</taxon>
        <taxon>Nitrospirales</taxon>
        <taxon>Nitrospiraceae</taxon>
        <taxon>Nitrospira</taxon>
    </lineage>
</organism>
<dbReference type="KEGG" id="nkf:Nkreftii_003780"/>
<evidence type="ECO:0000313" key="2">
    <source>
        <dbReference type="EMBL" id="QPD06006.1"/>
    </source>
</evidence>
<evidence type="ECO:0000259" key="1">
    <source>
        <dbReference type="Pfam" id="PF10881"/>
    </source>
</evidence>
<sequence>MKIVLLAIVIAAVVFGIRWLRKARRRSTSKTLPFTIPADASIRTVPLLTEKEIALYNLLQLVVQERYLVLTQVPLWSFIAVDAKDTVRSHILRHIALKRVDFVLIHPGSCHAEQVVQIEEASPQHGEAESQRIIESVVLAAGIKLVKLQSNASYSLPDLATRLELQEDE</sequence>
<evidence type="ECO:0000313" key="3">
    <source>
        <dbReference type="Proteomes" id="UP000593737"/>
    </source>
</evidence>
<feature type="domain" description="DUF2726" evidence="1">
    <location>
        <begin position="46"/>
        <end position="163"/>
    </location>
</feature>
<protein>
    <recommendedName>
        <fullName evidence="1">DUF2726 domain-containing protein</fullName>
    </recommendedName>
</protein>
<dbReference type="InterPro" id="IPR024402">
    <property type="entry name" value="DUF2726"/>
</dbReference>